<reference evidence="1 2" key="1">
    <citation type="submission" date="2016-02" db="EMBL/GenBank/DDBJ databases">
        <authorList>
            <person name="Wen L."/>
            <person name="He K."/>
            <person name="Yang H."/>
        </authorList>
    </citation>
    <scope>NUCLEOTIDE SEQUENCE [LARGE SCALE GENOMIC DNA]</scope>
    <source>
        <strain evidence="1 2">KLE1704</strain>
    </source>
</reference>
<name>A0A139LQ24_9BACE</name>
<gene>
    <name evidence="1" type="ORF">HMPREF2531_01387</name>
</gene>
<comment type="caution">
    <text evidence="1">The sequence shown here is derived from an EMBL/GenBank/DDBJ whole genome shotgun (WGS) entry which is preliminary data.</text>
</comment>
<protein>
    <submittedName>
        <fullName evidence="1">Uncharacterized protein</fullName>
    </submittedName>
</protein>
<organism evidence="1">
    <name type="scientific">Bacteroides intestinalis</name>
    <dbReference type="NCBI Taxonomy" id="329854"/>
    <lineage>
        <taxon>Bacteria</taxon>
        <taxon>Pseudomonadati</taxon>
        <taxon>Bacteroidota</taxon>
        <taxon>Bacteroidia</taxon>
        <taxon>Bacteroidales</taxon>
        <taxon>Bacteroidaceae</taxon>
        <taxon>Bacteroides</taxon>
    </lineage>
</organism>
<sequence>MIASVWQASYYCIRFIKKYRCIRAFDFSKQEKIDKQEIGFYFVLYSENPQFCTPHKSYYEGAYH</sequence>
<proteinExistence type="predicted"/>
<evidence type="ECO:0000313" key="1">
    <source>
        <dbReference type="EMBL" id="KXT53453.1"/>
    </source>
</evidence>
<dbReference type="AlphaFoldDB" id="A0A139LQ24"/>
<dbReference type="PATRIC" id="fig|329854.7.peg.1411"/>
<dbReference type="EMBL" id="LTDF01000057">
    <property type="protein sequence ID" value="KXT53453.1"/>
    <property type="molecule type" value="Genomic_DNA"/>
</dbReference>
<dbReference type="Proteomes" id="UP000070319">
    <property type="component" value="Unassembled WGS sequence"/>
</dbReference>
<accession>A0A139LQ24</accession>
<evidence type="ECO:0000313" key="2">
    <source>
        <dbReference type="Proteomes" id="UP000070319"/>
    </source>
</evidence>